<name>A0A9P6R4V5_9FUNG</name>
<feature type="compositionally biased region" description="Low complexity" evidence="1">
    <location>
        <begin position="588"/>
        <end position="613"/>
    </location>
</feature>
<protein>
    <submittedName>
        <fullName evidence="2">Uncharacterized protein</fullName>
    </submittedName>
</protein>
<proteinExistence type="predicted"/>
<gene>
    <name evidence="2" type="ORF">BGZ97_011549</name>
</gene>
<feature type="region of interest" description="Disordered" evidence="1">
    <location>
        <begin position="573"/>
        <end position="634"/>
    </location>
</feature>
<feature type="region of interest" description="Disordered" evidence="1">
    <location>
        <begin position="1"/>
        <end position="34"/>
    </location>
</feature>
<dbReference type="AlphaFoldDB" id="A0A9P6R4V5"/>
<dbReference type="Proteomes" id="UP000823405">
    <property type="component" value="Unassembled WGS sequence"/>
</dbReference>
<dbReference type="OrthoDB" id="2416871at2759"/>
<evidence type="ECO:0000313" key="3">
    <source>
        <dbReference type="Proteomes" id="UP000823405"/>
    </source>
</evidence>
<reference evidence="2" key="1">
    <citation type="journal article" date="2020" name="Fungal Divers.">
        <title>Resolving the Mortierellaceae phylogeny through synthesis of multi-gene phylogenetics and phylogenomics.</title>
        <authorList>
            <person name="Vandepol N."/>
            <person name="Liber J."/>
            <person name="Desiro A."/>
            <person name="Na H."/>
            <person name="Kennedy M."/>
            <person name="Barry K."/>
            <person name="Grigoriev I.V."/>
            <person name="Miller A.N."/>
            <person name="O'Donnell K."/>
            <person name="Stajich J.E."/>
            <person name="Bonito G."/>
        </authorList>
    </citation>
    <scope>NUCLEOTIDE SEQUENCE</scope>
    <source>
        <strain evidence="2">NVP60</strain>
    </source>
</reference>
<feature type="compositionally biased region" description="Basic and acidic residues" evidence="1">
    <location>
        <begin position="22"/>
        <end position="31"/>
    </location>
</feature>
<accession>A0A9P6R4V5</accession>
<organism evidence="2 3">
    <name type="scientific">Linnemannia gamsii</name>
    <dbReference type="NCBI Taxonomy" id="64522"/>
    <lineage>
        <taxon>Eukaryota</taxon>
        <taxon>Fungi</taxon>
        <taxon>Fungi incertae sedis</taxon>
        <taxon>Mucoromycota</taxon>
        <taxon>Mortierellomycotina</taxon>
        <taxon>Mortierellomycetes</taxon>
        <taxon>Mortierellales</taxon>
        <taxon>Mortierellaceae</taxon>
        <taxon>Linnemannia</taxon>
    </lineage>
</organism>
<sequence>MDPQVTDLQSLILSSDTQDLNKGAEPHRNESDFENFATTSSFTPAASTVDQAKACIKGDGIHIGRKGSRSRGRRIRFQDVHVEDDEVDCMVIGAPRSLDSEDNDKSRSSTIGDYESEDHRLREMADFSLGQNILSGCDDIVIGGGGGRRREDSMEGSHILGSDSMMMGVVKADDTPPYQSGILGLDSNRKKEEMMDLDESKDPSDVDATVPQTQGGGIAQTNRVCGSLSETSIEVPNSFLAFTARVDSSTPTHTHNRQLPRKVNTTRIPATIDPLPYQPVPHRYPPPTTIIQPFSCECGRVIDVIDLPPPPPVAPAAAAHSQNTRQRQFTFDESTSPTQTPTRPASSYFVPMSSFVPSSYQPSLTSWRDSFIAPSYASLLSSHIHMGNGDDDDEEEVVGLRDGLAVGAQATSNLPKERRFPGHGHGNSNYNYTGRHGVTATAERLAGLVLSTGQATLDYVKDTVAPSAIHLAHRSASSTIGFLTSHIPGSSTVPSMLPRFLGDVINDYQGTSTNDHGANYPGLRVGSNGASEGRQSRSPMDGRGLGNCMSRSAPNLTNTRTGEPVIPDAVFQRPRRSTDPSSPPLFKTRATPKATVTTTAAPATASTAMTPTNRPRRSRRTTLQTIPGPEGLNPEMRRQLEAQGLDALGLRVESNDQSWRNWWDPRRYGLPKYIICHHIRTPRPCTTVLFLILIVCIVRESFSVSSISL</sequence>
<dbReference type="EMBL" id="JAAAIN010000661">
    <property type="protein sequence ID" value="KAG0311933.1"/>
    <property type="molecule type" value="Genomic_DNA"/>
</dbReference>
<feature type="compositionally biased region" description="Polar residues" evidence="1">
    <location>
        <begin position="1"/>
        <end position="20"/>
    </location>
</feature>
<evidence type="ECO:0000313" key="2">
    <source>
        <dbReference type="EMBL" id="KAG0311933.1"/>
    </source>
</evidence>
<feature type="region of interest" description="Disordered" evidence="1">
    <location>
        <begin position="94"/>
        <end position="114"/>
    </location>
</feature>
<feature type="region of interest" description="Disordered" evidence="1">
    <location>
        <begin position="410"/>
        <end position="429"/>
    </location>
</feature>
<evidence type="ECO:0000256" key="1">
    <source>
        <dbReference type="SAM" id="MobiDB-lite"/>
    </source>
</evidence>
<feature type="region of interest" description="Disordered" evidence="1">
    <location>
        <begin position="513"/>
        <end position="545"/>
    </location>
</feature>
<comment type="caution">
    <text evidence="2">The sequence shown here is derived from an EMBL/GenBank/DDBJ whole genome shotgun (WGS) entry which is preliminary data.</text>
</comment>
<feature type="compositionally biased region" description="Polar residues" evidence="1">
    <location>
        <begin position="320"/>
        <end position="345"/>
    </location>
</feature>
<feature type="region of interest" description="Disordered" evidence="1">
    <location>
        <begin position="313"/>
        <end position="345"/>
    </location>
</feature>
<feature type="region of interest" description="Disordered" evidence="1">
    <location>
        <begin position="198"/>
        <end position="220"/>
    </location>
</feature>
<keyword evidence="3" id="KW-1185">Reference proteome</keyword>